<dbReference type="GeneID" id="77341195"/>
<sequence length="145" mass="16312">MSRKRLKFYNPEKLFNPTPFGFCHTVKTSANGEFVFISGQSGGEGLEHELDIDFRRQVKVVLSNLDVALRAHDLGFDDVAKITVLIVDHDSDKLHIWGEEMLKCWAEERLPASTLIPVPKLALDGMLIEVDAIAFKSQTPSCRNQ</sequence>
<organism evidence="1 2">
    <name type="scientific">Vibrio chagasii</name>
    <dbReference type="NCBI Taxonomy" id="170679"/>
    <lineage>
        <taxon>Bacteria</taxon>
        <taxon>Pseudomonadati</taxon>
        <taxon>Pseudomonadota</taxon>
        <taxon>Gammaproteobacteria</taxon>
        <taxon>Vibrionales</taxon>
        <taxon>Vibrionaceae</taxon>
        <taxon>Vibrio</taxon>
    </lineage>
</organism>
<dbReference type="InterPro" id="IPR006175">
    <property type="entry name" value="YjgF/YER057c/UK114"/>
</dbReference>
<protein>
    <submittedName>
        <fullName evidence="1">RidA family protein</fullName>
    </submittedName>
</protein>
<evidence type="ECO:0000313" key="1">
    <source>
        <dbReference type="EMBL" id="KAB0477481.1"/>
    </source>
</evidence>
<comment type="caution">
    <text evidence="1">The sequence shown here is derived from an EMBL/GenBank/DDBJ whole genome shotgun (WGS) entry which is preliminary data.</text>
</comment>
<dbReference type="Gene3D" id="3.30.1330.40">
    <property type="entry name" value="RutC-like"/>
    <property type="match status" value="1"/>
</dbReference>
<dbReference type="EMBL" id="VZPX01000042">
    <property type="protein sequence ID" value="KAB0477481.1"/>
    <property type="molecule type" value="Genomic_DNA"/>
</dbReference>
<gene>
    <name evidence="1" type="ORF">F7Q91_17665</name>
</gene>
<dbReference type="InterPro" id="IPR035959">
    <property type="entry name" value="RutC-like_sf"/>
</dbReference>
<dbReference type="Pfam" id="PF01042">
    <property type="entry name" value="Ribonuc_L-PSP"/>
    <property type="match status" value="1"/>
</dbReference>
<proteinExistence type="predicted"/>
<dbReference type="PANTHER" id="PTHR43857">
    <property type="entry name" value="BLR7761 PROTEIN"/>
    <property type="match status" value="1"/>
</dbReference>
<dbReference type="RefSeq" id="WP_137408410.1">
    <property type="nucleotide sequence ID" value="NZ_AP025465.1"/>
</dbReference>
<reference evidence="1 2" key="1">
    <citation type="submission" date="2019-09" db="EMBL/GenBank/DDBJ databases">
        <title>Draft genome sequences of 48 bacterial type strains from the CCUG.</title>
        <authorList>
            <person name="Tunovic T."/>
            <person name="Pineiro-Iglesias B."/>
            <person name="Unosson C."/>
            <person name="Inganas E."/>
            <person name="Ohlen M."/>
            <person name="Cardew S."/>
            <person name="Jensie-Markopoulos S."/>
            <person name="Salva-Serra F."/>
            <person name="Jaen-Luchoro D."/>
            <person name="Karlsson R."/>
            <person name="Svensson-Stadler L."/>
            <person name="Chun J."/>
            <person name="Moore E."/>
        </authorList>
    </citation>
    <scope>NUCLEOTIDE SEQUENCE [LARGE SCALE GENOMIC DNA]</scope>
    <source>
        <strain evidence="1 2">CCUG 48643</strain>
    </source>
</reference>
<accession>A0A7V7TFC6</accession>
<dbReference type="SUPFAM" id="SSF55298">
    <property type="entry name" value="YjgF-like"/>
    <property type="match status" value="1"/>
</dbReference>
<dbReference type="Proteomes" id="UP000423756">
    <property type="component" value="Unassembled WGS sequence"/>
</dbReference>
<dbReference type="AlphaFoldDB" id="A0A7V7TFC6"/>
<dbReference type="CDD" id="cd00448">
    <property type="entry name" value="YjgF_YER057c_UK114_family"/>
    <property type="match status" value="1"/>
</dbReference>
<dbReference type="PANTHER" id="PTHR43857:SF1">
    <property type="entry name" value="YJGH FAMILY PROTEIN"/>
    <property type="match status" value="1"/>
</dbReference>
<evidence type="ECO:0000313" key="2">
    <source>
        <dbReference type="Proteomes" id="UP000423756"/>
    </source>
</evidence>
<name>A0A7V7TFC6_9VIBR</name>